<dbReference type="AlphaFoldDB" id="A0A9D4R0M6"/>
<feature type="coiled-coil region" evidence="1">
    <location>
        <begin position="169"/>
        <end position="203"/>
    </location>
</feature>
<reference evidence="2" key="2">
    <citation type="submission" date="2020-11" db="EMBL/GenBank/DDBJ databases">
        <authorList>
            <person name="McCartney M.A."/>
            <person name="Auch B."/>
            <person name="Kono T."/>
            <person name="Mallez S."/>
            <person name="Becker A."/>
            <person name="Gohl D.M."/>
            <person name="Silverstein K.A.T."/>
            <person name="Koren S."/>
            <person name="Bechman K.B."/>
            <person name="Herman A."/>
            <person name="Abrahante J.E."/>
            <person name="Garbe J."/>
        </authorList>
    </citation>
    <scope>NUCLEOTIDE SEQUENCE</scope>
    <source>
        <strain evidence="2">Duluth1</strain>
        <tissue evidence="2">Whole animal</tissue>
    </source>
</reference>
<evidence type="ECO:0000313" key="2">
    <source>
        <dbReference type="EMBL" id="KAH3849778.1"/>
    </source>
</evidence>
<sequence length="307" mass="35229">MSTPSHDATFQKTLFGVGVQETSRSQDDLLHPRLEVDLQYSGSGPAGTTGSGATFRLDNTAFNQDIIRERILHLEASENAKHAEILRRDIRDAERERKTAQLEVTCENYRSRIVDLEHMLIQRNEALSENQRQMTTLNDALDDTLVELNKARVLQATAEQKRDEYALEIKHMHRESEKWSQEKAQLEARLQDLQLLNARLQDTRSTEAEWRLQLLERHATQAARIGELWALVTNHETLRTRDADDISTQTDVVYNEADVTYNEAGVFTNKTGIIYNETDVIYTELRALIANCETLQMSRYSSAWVPI</sequence>
<dbReference type="EMBL" id="JAIWYP010000003">
    <property type="protein sequence ID" value="KAH3849778.1"/>
    <property type="molecule type" value="Genomic_DNA"/>
</dbReference>
<gene>
    <name evidence="2" type="ORF">DPMN_092182</name>
</gene>
<protein>
    <submittedName>
        <fullName evidence="2">Uncharacterized protein</fullName>
    </submittedName>
</protein>
<keyword evidence="3" id="KW-1185">Reference proteome</keyword>
<proteinExistence type="predicted"/>
<organism evidence="2 3">
    <name type="scientific">Dreissena polymorpha</name>
    <name type="common">Zebra mussel</name>
    <name type="synonym">Mytilus polymorpha</name>
    <dbReference type="NCBI Taxonomy" id="45954"/>
    <lineage>
        <taxon>Eukaryota</taxon>
        <taxon>Metazoa</taxon>
        <taxon>Spiralia</taxon>
        <taxon>Lophotrochozoa</taxon>
        <taxon>Mollusca</taxon>
        <taxon>Bivalvia</taxon>
        <taxon>Autobranchia</taxon>
        <taxon>Heteroconchia</taxon>
        <taxon>Euheterodonta</taxon>
        <taxon>Imparidentia</taxon>
        <taxon>Neoheterodontei</taxon>
        <taxon>Myida</taxon>
        <taxon>Dreissenoidea</taxon>
        <taxon>Dreissenidae</taxon>
        <taxon>Dreissena</taxon>
    </lineage>
</organism>
<evidence type="ECO:0000313" key="3">
    <source>
        <dbReference type="Proteomes" id="UP000828390"/>
    </source>
</evidence>
<keyword evidence="1" id="KW-0175">Coiled coil</keyword>
<name>A0A9D4R0M6_DREPO</name>
<evidence type="ECO:0000256" key="1">
    <source>
        <dbReference type="SAM" id="Coils"/>
    </source>
</evidence>
<reference evidence="2" key="1">
    <citation type="journal article" date="2019" name="bioRxiv">
        <title>The Genome of the Zebra Mussel, Dreissena polymorpha: A Resource for Invasive Species Research.</title>
        <authorList>
            <person name="McCartney M.A."/>
            <person name="Auch B."/>
            <person name="Kono T."/>
            <person name="Mallez S."/>
            <person name="Zhang Y."/>
            <person name="Obille A."/>
            <person name="Becker A."/>
            <person name="Abrahante J.E."/>
            <person name="Garbe J."/>
            <person name="Badalamenti J.P."/>
            <person name="Herman A."/>
            <person name="Mangelson H."/>
            <person name="Liachko I."/>
            <person name="Sullivan S."/>
            <person name="Sone E.D."/>
            <person name="Koren S."/>
            <person name="Silverstein K.A.T."/>
            <person name="Beckman K.B."/>
            <person name="Gohl D.M."/>
        </authorList>
    </citation>
    <scope>NUCLEOTIDE SEQUENCE</scope>
    <source>
        <strain evidence="2">Duluth1</strain>
        <tissue evidence="2">Whole animal</tissue>
    </source>
</reference>
<accession>A0A9D4R0M6</accession>
<dbReference type="Proteomes" id="UP000828390">
    <property type="component" value="Unassembled WGS sequence"/>
</dbReference>
<comment type="caution">
    <text evidence="2">The sequence shown here is derived from an EMBL/GenBank/DDBJ whole genome shotgun (WGS) entry which is preliminary data.</text>
</comment>